<keyword evidence="2" id="KW-1185">Reference proteome</keyword>
<proteinExistence type="predicted"/>
<evidence type="ECO:0000313" key="1">
    <source>
        <dbReference type="EMBL" id="AGW14639.1"/>
    </source>
</evidence>
<reference evidence="1 2" key="1">
    <citation type="journal article" date="2013" name="J. Bacteriol.">
        <title>Roles of HynAB and Ech, the only two hydrogenases found in the model sulfate reducer Desulfovibrio gigas.</title>
        <authorList>
            <person name="Morais-Silva F.O."/>
            <person name="Santos C.I."/>
            <person name="Rodrigues R."/>
            <person name="Pereira I.A."/>
            <person name="Rodrigues-Pousada C."/>
        </authorList>
    </citation>
    <scope>NUCLEOTIDE SEQUENCE [LARGE SCALE GENOMIC DNA]</scope>
    <source>
        <strain evidence="2">ATCC 19364 / DSM 1382 / NCIMB 9332 / VKM B-1759</strain>
    </source>
</reference>
<gene>
    <name evidence="1" type="ORF">DGI_2913</name>
</gene>
<dbReference type="STRING" id="1121448.DGI_2913"/>
<accession>T2GEP9</accession>
<sequence>MSTLPLSRTCRRCRAIFHIMPHRLTRLPGAGELCPACRFLGEAADQSPEIDDIPPPRRTWPCRLCGRHSANRLYCPEHLEALSAELGYDPGDFGLEDRVLPLAMRSHMQREAAEELGVKEEQERPTE</sequence>
<dbReference type="AlphaFoldDB" id="T2GEP9"/>
<name>T2GEP9_MEGG1</name>
<reference evidence="2" key="2">
    <citation type="submission" date="2013-07" db="EMBL/GenBank/DDBJ databases">
        <authorList>
            <person name="Morais-Silva F.O."/>
            <person name="Rezende A.M."/>
            <person name="Pimentel C."/>
            <person name="Resende D.M."/>
            <person name="Santos C.I."/>
            <person name="Clemente C."/>
            <person name="de Oliveira L.M."/>
            <person name="da Silva S.M."/>
            <person name="Costa D.A."/>
            <person name="Varela-Raposo A."/>
            <person name="Horacio E.C.A."/>
            <person name="Matos M."/>
            <person name="Flores O."/>
            <person name="Ruiz J.C."/>
            <person name="Rodrigues-Pousada C."/>
        </authorList>
    </citation>
    <scope>NUCLEOTIDE SEQUENCE [LARGE SCALE GENOMIC DNA]</scope>
    <source>
        <strain evidence="2">ATCC 19364 / DSM 1382 / NCIMB 9332 / VKM B-1759</strain>
    </source>
</reference>
<dbReference type="EMBL" id="CP006585">
    <property type="protein sequence ID" value="AGW14639.1"/>
    <property type="molecule type" value="Genomic_DNA"/>
</dbReference>
<dbReference type="RefSeq" id="WP_021761692.1">
    <property type="nucleotide sequence ID" value="NC_022444.1"/>
</dbReference>
<dbReference type="PATRIC" id="fig|1121448.10.peg.2877"/>
<dbReference type="OrthoDB" id="9840774at2"/>
<dbReference type="Proteomes" id="UP000016587">
    <property type="component" value="Chromosome"/>
</dbReference>
<dbReference type="HOGENOM" id="CLU_1966996_0_0_7"/>
<organism evidence="1 2">
    <name type="scientific">Megalodesulfovibrio gigas (strain ATCC 19364 / DSM 1382 / NCIMB 9332 / VKM B-1759)</name>
    <name type="common">Desulfovibrio gigas</name>
    <dbReference type="NCBI Taxonomy" id="1121448"/>
    <lineage>
        <taxon>Bacteria</taxon>
        <taxon>Pseudomonadati</taxon>
        <taxon>Thermodesulfobacteriota</taxon>
        <taxon>Desulfovibrionia</taxon>
        <taxon>Desulfovibrionales</taxon>
        <taxon>Desulfovibrionaceae</taxon>
        <taxon>Megalodesulfovibrio</taxon>
    </lineage>
</organism>
<evidence type="ECO:0000313" key="2">
    <source>
        <dbReference type="Proteomes" id="UP000016587"/>
    </source>
</evidence>
<protein>
    <submittedName>
        <fullName evidence="1">Uncharacterized protein</fullName>
    </submittedName>
</protein>
<dbReference type="KEGG" id="dgg:DGI_2913"/>